<sequence length="303" mass="33402">MPRAITGHTPALTNRQPSPSVGLRTRPSPPCFWPLLPLANTNTARTRATWHVPPGQIPVALRGAAAAPHQVAALPHEADKKPPSPVPSPTRSNSNTSTASASHSSHLSVFSHKSKHHKHDENDFTVEVALKVIPKKKVKGNESSVWGEMEVLRGLDHPNIVKFYEWFESRTKYYLSFELAQGGELFERIVKKGKFTESDAVAVLKSILSGVKYLHDHDIVHRDLKPENILYRTQDEHSDIVIADFGIAKHLHTPEEQLFSLAGSFGYVAPEVPNKKGHGKAVDIWSIGSVSRSSLPSTLTNAR</sequence>
<dbReference type="SMART" id="SM00220">
    <property type="entry name" value="S_TKc"/>
    <property type="match status" value="1"/>
</dbReference>
<proteinExistence type="predicted"/>
<comment type="caution">
    <text evidence="3">The sequence shown here is derived from an EMBL/GenBank/DDBJ whole genome shotgun (WGS) entry which is preliminary data.</text>
</comment>
<dbReference type="PANTHER" id="PTHR24347">
    <property type="entry name" value="SERINE/THREONINE-PROTEIN KINASE"/>
    <property type="match status" value="1"/>
</dbReference>
<feature type="region of interest" description="Disordered" evidence="1">
    <location>
        <begin position="68"/>
        <end position="120"/>
    </location>
</feature>
<dbReference type="AlphaFoldDB" id="A0A060SAI3"/>
<protein>
    <recommendedName>
        <fullName evidence="2">Protein kinase domain-containing protein</fullName>
    </recommendedName>
</protein>
<dbReference type="PROSITE" id="PS00108">
    <property type="entry name" value="PROTEIN_KINASE_ST"/>
    <property type="match status" value="1"/>
</dbReference>
<evidence type="ECO:0000313" key="3">
    <source>
        <dbReference type="EMBL" id="CDO71246.1"/>
    </source>
</evidence>
<evidence type="ECO:0000256" key="1">
    <source>
        <dbReference type="SAM" id="MobiDB-lite"/>
    </source>
</evidence>
<dbReference type="Pfam" id="PF00069">
    <property type="entry name" value="Pkinase"/>
    <property type="match status" value="1"/>
</dbReference>
<dbReference type="PROSITE" id="PS50011">
    <property type="entry name" value="PROTEIN_KINASE_DOM"/>
    <property type="match status" value="1"/>
</dbReference>
<evidence type="ECO:0000313" key="4">
    <source>
        <dbReference type="Proteomes" id="UP000029665"/>
    </source>
</evidence>
<dbReference type="InterPro" id="IPR000719">
    <property type="entry name" value="Prot_kinase_dom"/>
</dbReference>
<dbReference type="SUPFAM" id="SSF56112">
    <property type="entry name" value="Protein kinase-like (PK-like)"/>
    <property type="match status" value="1"/>
</dbReference>
<feature type="domain" description="Protein kinase" evidence="2">
    <location>
        <begin position="95"/>
        <end position="303"/>
    </location>
</feature>
<dbReference type="OrthoDB" id="2747162at2759"/>
<dbReference type="InterPro" id="IPR011009">
    <property type="entry name" value="Kinase-like_dom_sf"/>
</dbReference>
<reference evidence="3" key="1">
    <citation type="submission" date="2014-01" db="EMBL/GenBank/DDBJ databases">
        <title>The genome of the white-rot fungus Pycnoporus cinnabarinus: a basidiomycete model with a versatile arsenal for lignocellulosic biomass breakdown.</title>
        <authorList>
            <person name="Levasseur A."/>
            <person name="Lomascolo A."/>
            <person name="Ruiz-Duenas F.J."/>
            <person name="Uzan E."/>
            <person name="Piumi F."/>
            <person name="Kues U."/>
            <person name="Ram A.F.J."/>
            <person name="Murat C."/>
            <person name="Haon M."/>
            <person name="Benoit I."/>
            <person name="Arfi Y."/>
            <person name="Chevret D."/>
            <person name="Drula E."/>
            <person name="Kwon M.J."/>
            <person name="Gouret P."/>
            <person name="Lesage-Meessen L."/>
            <person name="Lombard V."/>
            <person name="Mariette J."/>
            <person name="Noirot C."/>
            <person name="Park J."/>
            <person name="Patyshakuliyeva A."/>
            <person name="Wieneger R.A.B."/>
            <person name="Wosten H.A.B."/>
            <person name="Martin F."/>
            <person name="Coutinho P.M."/>
            <person name="de Vries R."/>
            <person name="Martinez A.T."/>
            <person name="Klopp C."/>
            <person name="Pontarotti P."/>
            <person name="Henrissat B."/>
            <person name="Record E."/>
        </authorList>
    </citation>
    <scope>NUCLEOTIDE SEQUENCE [LARGE SCALE GENOMIC DNA]</scope>
    <source>
        <strain evidence="3">BRFM137</strain>
    </source>
</reference>
<gene>
    <name evidence="3" type="ORF">BN946_scf184908.g3</name>
</gene>
<dbReference type="InterPro" id="IPR008271">
    <property type="entry name" value="Ser/Thr_kinase_AS"/>
</dbReference>
<dbReference type="Gene3D" id="1.10.510.10">
    <property type="entry name" value="Transferase(Phosphotransferase) domain 1"/>
    <property type="match status" value="1"/>
</dbReference>
<feature type="compositionally biased region" description="Low complexity" evidence="1">
    <location>
        <begin position="89"/>
        <end position="111"/>
    </location>
</feature>
<dbReference type="GO" id="GO:0004672">
    <property type="term" value="F:protein kinase activity"/>
    <property type="evidence" value="ECO:0007669"/>
    <property type="project" value="InterPro"/>
</dbReference>
<dbReference type="EMBL" id="CCBP010000100">
    <property type="protein sequence ID" value="CDO71246.1"/>
    <property type="molecule type" value="Genomic_DNA"/>
</dbReference>
<feature type="region of interest" description="Disordered" evidence="1">
    <location>
        <begin position="1"/>
        <end position="26"/>
    </location>
</feature>
<dbReference type="Proteomes" id="UP000029665">
    <property type="component" value="Unassembled WGS sequence"/>
</dbReference>
<evidence type="ECO:0000259" key="2">
    <source>
        <dbReference type="PROSITE" id="PS50011"/>
    </source>
</evidence>
<organism evidence="3 4">
    <name type="scientific">Pycnoporus cinnabarinus</name>
    <name type="common">Cinnabar-red polypore</name>
    <name type="synonym">Trametes cinnabarina</name>
    <dbReference type="NCBI Taxonomy" id="5643"/>
    <lineage>
        <taxon>Eukaryota</taxon>
        <taxon>Fungi</taxon>
        <taxon>Dikarya</taxon>
        <taxon>Basidiomycota</taxon>
        <taxon>Agaricomycotina</taxon>
        <taxon>Agaricomycetes</taxon>
        <taxon>Polyporales</taxon>
        <taxon>Polyporaceae</taxon>
        <taxon>Trametes</taxon>
    </lineage>
</organism>
<dbReference type="GO" id="GO:0005524">
    <property type="term" value="F:ATP binding"/>
    <property type="evidence" value="ECO:0007669"/>
    <property type="project" value="InterPro"/>
</dbReference>
<dbReference type="Gene3D" id="3.30.200.20">
    <property type="entry name" value="Phosphorylase Kinase, domain 1"/>
    <property type="match status" value="1"/>
</dbReference>
<dbReference type="STRING" id="5643.A0A060SAI3"/>
<name>A0A060SAI3_PYCCI</name>
<accession>A0A060SAI3</accession>
<keyword evidence="4" id="KW-1185">Reference proteome</keyword>
<dbReference type="HOGENOM" id="CLU_918721_0_0_1"/>